<protein>
    <recommendedName>
        <fullName evidence="2">Cupin type-2 domain-containing protein</fullName>
    </recommendedName>
</protein>
<feature type="domain" description="Cupin type-2" evidence="2">
    <location>
        <begin position="98"/>
        <end position="165"/>
    </location>
</feature>
<feature type="compositionally biased region" description="Basic and acidic residues" evidence="1">
    <location>
        <begin position="197"/>
        <end position="213"/>
    </location>
</feature>
<evidence type="ECO:0000256" key="1">
    <source>
        <dbReference type="SAM" id="MobiDB-lite"/>
    </source>
</evidence>
<dbReference type="Pfam" id="PF07883">
    <property type="entry name" value="Cupin_2"/>
    <property type="match status" value="1"/>
</dbReference>
<comment type="caution">
    <text evidence="3">The sequence shown here is derived from an EMBL/GenBank/DDBJ whole genome shotgun (WGS) entry which is preliminary data.</text>
</comment>
<evidence type="ECO:0000313" key="3">
    <source>
        <dbReference type="EMBL" id="KKL23737.1"/>
    </source>
</evidence>
<evidence type="ECO:0000259" key="2">
    <source>
        <dbReference type="Pfam" id="PF07883"/>
    </source>
</evidence>
<accession>A0A0F9CBJ0</accession>
<organism evidence="3">
    <name type="scientific">marine sediment metagenome</name>
    <dbReference type="NCBI Taxonomy" id="412755"/>
    <lineage>
        <taxon>unclassified sequences</taxon>
        <taxon>metagenomes</taxon>
        <taxon>ecological metagenomes</taxon>
    </lineage>
</organism>
<name>A0A0F9CBJ0_9ZZZZ</name>
<dbReference type="InterPro" id="IPR013096">
    <property type="entry name" value="Cupin_2"/>
</dbReference>
<dbReference type="InterPro" id="IPR011051">
    <property type="entry name" value="RmlC_Cupin_sf"/>
</dbReference>
<gene>
    <name evidence="3" type="ORF">LCGC14_2422390</name>
</gene>
<dbReference type="AlphaFoldDB" id="A0A0F9CBJ0"/>
<reference evidence="3" key="1">
    <citation type="journal article" date="2015" name="Nature">
        <title>Complex archaea that bridge the gap between prokaryotes and eukaryotes.</title>
        <authorList>
            <person name="Spang A."/>
            <person name="Saw J.H."/>
            <person name="Jorgensen S.L."/>
            <person name="Zaremba-Niedzwiedzka K."/>
            <person name="Martijn J."/>
            <person name="Lind A.E."/>
            <person name="van Eijk R."/>
            <person name="Schleper C."/>
            <person name="Guy L."/>
            <person name="Ettema T.J."/>
        </authorList>
    </citation>
    <scope>NUCLEOTIDE SEQUENCE</scope>
</reference>
<dbReference type="InterPro" id="IPR014710">
    <property type="entry name" value="RmlC-like_jellyroll"/>
</dbReference>
<sequence>MDKKTDDETDAATEQAQDRDGEDGAPIGPAGYYHSNKNRIFVRAVQGEYNLQQKLDELRAQPRVRRASEIKFVDGPQAYSRHYVEPKDNISQLFHIHLEEYGPGGKSQKHGHVNEAAFYILDGEGYEVHDEQRYDWQAGDIAIVHNNCVHQHFNASDSKPARALVLKTKPMFVFMNMLFQKTVEPRDTTPAPGGEDFVVREEEDDHNHPEGGY</sequence>
<feature type="region of interest" description="Disordered" evidence="1">
    <location>
        <begin position="184"/>
        <end position="213"/>
    </location>
</feature>
<dbReference type="SUPFAM" id="SSF51182">
    <property type="entry name" value="RmlC-like cupins"/>
    <property type="match status" value="1"/>
</dbReference>
<feature type="region of interest" description="Disordered" evidence="1">
    <location>
        <begin position="1"/>
        <end position="32"/>
    </location>
</feature>
<dbReference type="Gene3D" id="2.60.120.10">
    <property type="entry name" value="Jelly Rolls"/>
    <property type="match status" value="1"/>
</dbReference>
<dbReference type="EMBL" id="LAZR01036864">
    <property type="protein sequence ID" value="KKL23737.1"/>
    <property type="molecule type" value="Genomic_DNA"/>
</dbReference>
<proteinExistence type="predicted"/>